<keyword evidence="4" id="KW-0325">Glycoprotein</keyword>
<comment type="subcellular location">
    <subcellularLocation>
        <location evidence="1">Secreted</location>
    </subcellularLocation>
</comment>
<evidence type="ECO:0000256" key="2">
    <source>
        <dbReference type="ARBA" id="ARBA00022525"/>
    </source>
</evidence>
<evidence type="ECO:0000256" key="1">
    <source>
        <dbReference type="ARBA" id="ARBA00004613"/>
    </source>
</evidence>
<evidence type="ECO:0000256" key="5">
    <source>
        <dbReference type="ARBA" id="ARBA00034321"/>
    </source>
</evidence>
<dbReference type="AlphaFoldDB" id="A0A0K8RIG5"/>
<sequence>MIRMMLLPLSIVLLASSGHVHAQWVQLNPNPDTCSKGLGNYINTICSSLKAKLTSFSGCSFTCEGKNDHDQTTITKRYLMDGLPCGLCMECCTGVCTPVQFGFENPLTLKSCAKKRTATGLYQ</sequence>
<dbReference type="EMBL" id="GADI01002937">
    <property type="protein sequence ID" value="JAA70871.1"/>
    <property type="molecule type" value="mRNA"/>
</dbReference>
<dbReference type="InterPro" id="IPR021971">
    <property type="entry name" value="Salp15"/>
</dbReference>
<evidence type="ECO:0000313" key="7">
    <source>
        <dbReference type="EMBL" id="JAA70871.1"/>
    </source>
</evidence>
<evidence type="ECO:0000256" key="4">
    <source>
        <dbReference type="ARBA" id="ARBA00023180"/>
    </source>
</evidence>
<feature type="chain" id="PRO_5005517796" evidence="6">
    <location>
        <begin position="23"/>
        <end position="123"/>
    </location>
</feature>
<keyword evidence="2" id="KW-0964">Secreted</keyword>
<comment type="similarity">
    <text evidence="5">Belongs to the salp15 family.</text>
</comment>
<evidence type="ECO:0000256" key="3">
    <source>
        <dbReference type="ARBA" id="ARBA00022729"/>
    </source>
</evidence>
<accession>A0A0K8RIG5</accession>
<dbReference type="GO" id="GO:0005576">
    <property type="term" value="C:extracellular region"/>
    <property type="evidence" value="ECO:0007669"/>
    <property type="project" value="UniProtKB-SubCell"/>
</dbReference>
<evidence type="ECO:0000256" key="6">
    <source>
        <dbReference type="SAM" id="SignalP"/>
    </source>
</evidence>
<dbReference type="Pfam" id="PF12115">
    <property type="entry name" value="Salp15"/>
    <property type="match status" value="1"/>
</dbReference>
<protein>
    <submittedName>
        <fullName evidence="7">Putative ixostatin</fullName>
    </submittedName>
</protein>
<name>A0A0K8RIG5_IXORI</name>
<feature type="signal peptide" evidence="6">
    <location>
        <begin position="1"/>
        <end position="22"/>
    </location>
</feature>
<organism evidence="7">
    <name type="scientific">Ixodes ricinus</name>
    <name type="common">Common tick</name>
    <name type="synonym">Acarus ricinus</name>
    <dbReference type="NCBI Taxonomy" id="34613"/>
    <lineage>
        <taxon>Eukaryota</taxon>
        <taxon>Metazoa</taxon>
        <taxon>Ecdysozoa</taxon>
        <taxon>Arthropoda</taxon>
        <taxon>Chelicerata</taxon>
        <taxon>Arachnida</taxon>
        <taxon>Acari</taxon>
        <taxon>Parasitiformes</taxon>
        <taxon>Ixodida</taxon>
        <taxon>Ixodoidea</taxon>
        <taxon>Ixodidae</taxon>
        <taxon>Ixodinae</taxon>
        <taxon>Ixodes</taxon>
    </lineage>
</organism>
<reference evidence="7" key="1">
    <citation type="submission" date="2012-12" db="EMBL/GenBank/DDBJ databases">
        <title>Identification and characterization of a phenylalanine ammonia-lyase gene family in Isatis indigotica Fort.</title>
        <authorList>
            <person name="Liu Q."/>
            <person name="Chen J."/>
            <person name="Zhou X."/>
            <person name="Di P."/>
            <person name="Xiao Y."/>
            <person name="Xuan H."/>
            <person name="Zhang L."/>
            <person name="Chen W."/>
        </authorList>
    </citation>
    <scope>NUCLEOTIDE SEQUENCE</scope>
    <source>
        <tissue evidence="7">Salivary gland</tissue>
    </source>
</reference>
<proteinExistence type="evidence at transcript level"/>
<keyword evidence="3 6" id="KW-0732">Signal</keyword>